<comment type="caution">
    <text evidence="2">The sequence shown here is derived from an EMBL/GenBank/DDBJ whole genome shotgun (WGS) entry which is preliminary data.</text>
</comment>
<proteinExistence type="predicted"/>
<name>A0A9P6MMJ5_9FUNG</name>
<accession>A0A9P6MMJ5</accession>
<gene>
    <name evidence="2" type="ORF">BGZ80_004508</name>
</gene>
<dbReference type="SUPFAM" id="SSF52047">
    <property type="entry name" value="RNI-like"/>
    <property type="match status" value="1"/>
</dbReference>
<feature type="compositionally biased region" description="Low complexity" evidence="1">
    <location>
        <begin position="611"/>
        <end position="630"/>
    </location>
</feature>
<organism evidence="2 3">
    <name type="scientific">Entomortierella chlamydospora</name>
    <dbReference type="NCBI Taxonomy" id="101097"/>
    <lineage>
        <taxon>Eukaryota</taxon>
        <taxon>Fungi</taxon>
        <taxon>Fungi incertae sedis</taxon>
        <taxon>Mucoromycota</taxon>
        <taxon>Mortierellomycotina</taxon>
        <taxon>Mortierellomycetes</taxon>
        <taxon>Mortierellales</taxon>
        <taxon>Mortierellaceae</taxon>
        <taxon>Entomortierella</taxon>
    </lineage>
</organism>
<feature type="region of interest" description="Disordered" evidence="1">
    <location>
        <begin position="611"/>
        <end position="663"/>
    </location>
</feature>
<dbReference type="EMBL" id="JAAAID010002293">
    <property type="protein sequence ID" value="KAG0007563.1"/>
    <property type="molecule type" value="Genomic_DNA"/>
</dbReference>
<dbReference type="InterPro" id="IPR032675">
    <property type="entry name" value="LRR_dom_sf"/>
</dbReference>
<evidence type="ECO:0000313" key="3">
    <source>
        <dbReference type="Proteomes" id="UP000703661"/>
    </source>
</evidence>
<dbReference type="Proteomes" id="UP000703661">
    <property type="component" value="Unassembled WGS sequence"/>
</dbReference>
<protein>
    <submittedName>
        <fullName evidence="2">Uncharacterized protein</fullName>
    </submittedName>
</protein>
<evidence type="ECO:0000313" key="2">
    <source>
        <dbReference type="EMBL" id="KAG0007563.1"/>
    </source>
</evidence>
<dbReference type="AlphaFoldDB" id="A0A9P6MMJ5"/>
<sequence>MADLECILQSPSDVDMEDYDDGYMPSLRSQDFAKSDMERIMQTTTSDGRILGPLMQRNTRTAVRPSTPSLTGLGLAQWLCLHHAQVHCRAQAREQLKAVILKNGGSCVEQERSAEIQFKTRERAAEFYKLVLEFQCIVKLKIQIGWKDLTEGDLWDLAEVVTESNIGDLTLDCYYESEGGEAASAAATATAAAENLMDHQQRTNLSFKPFLGMLFSPNLTSFTLENFSGLLPTLDSSNFTCSPTTFTLQGFRQSKPMEYNLPPFSNLRSLVLNRCGPELKAQCLTELIRHCPLLTEIQLECDNIDASTTQINEATNQMENMTYLKLSESLWESVEMTFAKATTGQNNRQTKSVLQRVNRKTRQNLDIEPQYAGALERFATCSFMNLWESHQTTLSNIIAQNPRLHSLELMCEARSMDRLWRFLTSHYQHHQQVRLQSQTSADSNSFLRLHLYDGSCSLLTITPIDNALTLHAYTPQHRQLIQSLEDIAVNLGIGTKFDCPEQLALLQSHAEQDGGLRFESLSWFLSPKKQNDPAFLLQLRSLVAANPQLKGFSIRVYVMLFDISSLIQIWNWIVGDAYLNEGEHGRWIQACFEHSSHKSYNEFKSISGSEGGSAISSSTTNNNNNNSNNHSDSRNDNNDNHHNGSGSAPTKKPDMEITASVRDNPDHGIIQSYTLHLDEDKDLVLSSSHFYFSSMISSAVTGARTAMTIALSLVRR</sequence>
<dbReference type="Gene3D" id="3.80.10.10">
    <property type="entry name" value="Ribonuclease Inhibitor"/>
    <property type="match status" value="1"/>
</dbReference>
<feature type="compositionally biased region" description="Basic and acidic residues" evidence="1">
    <location>
        <begin position="631"/>
        <end position="642"/>
    </location>
</feature>
<evidence type="ECO:0000256" key="1">
    <source>
        <dbReference type="SAM" id="MobiDB-lite"/>
    </source>
</evidence>
<reference evidence="2" key="1">
    <citation type="journal article" date="2020" name="Fungal Divers.">
        <title>Resolving the Mortierellaceae phylogeny through synthesis of multi-gene phylogenetics and phylogenomics.</title>
        <authorList>
            <person name="Vandepol N."/>
            <person name="Liber J."/>
            <person name="Desiro A."/>
            <person name="Na H."/>
            <person name="Kennedy M."/>
            <person name="Barry K."/>
            <person name="Grigoriev I.V."/>
            <person name="Miller A.N."/>
            <person name="O'Donnell K."/>
            <person name="Stajich J.E."/>
            <person name="Bonito G."/>
        </authorList>
    </citation>
    <scope>NUCLEOTIDE SEQUENCE</scope>
    <source>
        <strain evidence="2">NRRL 2769</strain>
    </source>
</reference>
<keyword evidence="3" id="KW-1185">Reference proteome</keyword>
<dbReference type="OrthoDB" id="2394620at2759"/>